<dbReference type="Proteomes" id="UP000827986">
    <property type="component" value="Unassembled WGS sequence"/>
</dbReference>
<sequence length="110" mass="11755">MQHRNVSIVSAACAPAPCCRNRRALRLAHTPRLCVSAVPRGCGHNPLARDAARLPHSRLRTQQISAGRESLQNSSSDPGQTSLASTMGTDGDRRVPSAAAWGKAAVRLEY</sequence>
<keyword evidence="3" id="KW-1185">Reference proteome</keyword>
<dbReference type="EMBL" id="JAHDVG010000478">
    <property type="protein sequence ID" value="KAH1175223.1"/>
    <property type="molecule type" value="Genomic_DNA"/>
</dbReference>
<comment type="caution">
    <text evidence="2">The sequence shown here is derived from an EMBL/GenBank/DDBJ whole genome shotgun (WGS) entry which is preliminary data.</text>
</comment>
<gene>
    <name evidence="2" type="ORF">KIL84_021637</name>
</gene>
<protein>
    <submittedName>
        <fullName evidence="2">Uncharacterized protein</fullName>
    </submittedName>
</protein>
<feature type="region of interest" description="Disordered" evidence="1">
    <location>
        <begin position="61"/>
        <end position="110"/>
    </location>
</feature>
<organism evidence="2 3">
    <name type="scientific">Mauremys mutica</name>
    <name type="common">yellowpond turtle</name>
    <dbReference type="NCBI Taxonomy" id="74926"/>
    <lineage>
        <taxon>Eukaryota</taxon>
        <taxon>Metazoa</taxon>
        <taxon>Chordata</taxon>
        <taxon>Craniata</taxon>
        <taxon>Vertebrata</taxon>
        <taxon>Euteleostomi</taxon>
        <taxon>Archelosauria</taxon>
        <taxon>Testudinata</taxon>
        <taxon>Testudines</taxon>
        <taxon>Cryptodira</taxon>
        <taxon>Durocryptodira</taxon>
        <taxon>Testudinoidea</taxon>
        <taxon>Geoemydidae</taxon>
        <taxon>Geoemydinae</taxon>
        <taxon>Mauremys</taxon>
    </lineage>
</organism>
<proteinExistence type="predicted"/>
<evidence type="ECO:0000313" key="3">
    <source>
        <dbReference type="Proteomes" id="UP000827986"/>
    </source>
</evidence>
<evidence type="ECO:0000313" key="2">
    <source>
        <dbReference type="EMBL" id="KAH1175223.1"/>
    </source>
</evidence>
<evidence type="ECO:0000256" key="1">
    <source>
        <dbReference type="SAM" id="MobiDB-lite"/>
    </source>
</evidence>
<accession>A0A9D3X9A4</accession>
<feature type="compositionally biased region" description="Polar residues" evidence="1">
    <location>
        <begin position="61"/>
        <end position="88"/>
    </location>
</feature>
<name>A0A9D3X9A4_9SAUR</name>
<dbReference type="AlphaFoldDB" id="A0A9D3X9A4"/>
<reference evidence="2" key="1">
    <citation type="submission" date="2021-09" db="EMBL/GenBank/DDBJ databases">
        <title>The genome of Mauremys mutica provides insights into the evolution of semi-aquatic lifestyle.</title>
        <authorList>
            <person name="Gong S."/>
            <person name="Gao Y."/>
        </authorList>
    </citation>
    <scope>NUCLEOTIDE SEQUENCE</scope>
    <source>
        <strain evidence="2">MM-2020</strain>
        <tissue evidence="2">Muscle</tissue>
    </source>
</reference>